<feature type="compositionally biased region" description="Acidic residues" evidence="9">
    <location>
        <begin position="554"/>
        <end position="567"/>
    </location>
</feature>
<feature type="region of interest" description="Disordered" evidence="9">
    <location>
        <begin position="76"/>
        <end position="111"/>
    </location>
</feature>
<dbReference type="SUPFAM" id="SSF52058">
    <property type="entry name" value="L domain-like"/>
    <property type="match status" value="1"/>
</dbReference>
<dbReference type="GO" id="GO:0016020">
    <property type="term" value="C:membrane"/>
    <property type="evidence" value="ECO:0007669"/>
    <property type="project" value="UniProtKB-SubCell"/>
</dbReference>
<keyword evidence="3" id="KW-0964">Secreted</keyword>
<dbReference type="InterPro" id="IPR032675">
    <property type="entry name" value="LRR_dom_sf"/>
</dbReference>
<keyword evidence="5" id="KW-0732">Signal</keyword>
<organism evidence="11 12">
    <name type="scientific">Cannabis sativa</name>
    <name type="common">Hemp</name>
    <name type="synonym">Marijuana</name>
    <dbReference type="NCBI Taxonomy" id="3483"/>
    <lineage>
        <taxon>Eukaryota</taxon>
        <taxon>Viridiplantae</taxon>
        <taxon>Streptophyta</taxon>
        <taxon>Embryophyta</taxon>
        <taxon>Tracheophyta</taxon>
        <taxon>Spermatophyta</taxon>
        <taxon>Magnoliopsida</taxon>
        <taxon>eudicotyledons</taxon>
        <taxon>Gunneridae</taxon>
        <taxon>Pentapetalae</taxon>
        <taxon>rosids</taxon>
        <taxon>fabids</taxon>
        <taxon>Rosales</taxon>
        <taxon>Cannabaceae</taxon>
        <taxon>Cannabis</taxon>
    </lineage>
</organism>
<dbReference type="InterPro" id="IPR025999">
    <property type="entry name" value="MCRS_N"/>
</dbReference>
<dbReference type="SMART" id="SM00369">
    <property type="entry name" value="LRR_TYP"/>
    <property type="match status" value="6"/>
</dbReference>
<evidence type="ECO:0000313" key="11">
    <source>
        <dbReference type="EnsemblPlants" id="cds.evm.model.04.2075"/>
    </source>
</evidence>
<dbReference type="PANTHER" id="PTHR48009">
    <property type="entry name" value="LEUCINE-RICH REPEAT (LRR) FAMILY PROTEIN"/>
    <property type="match status" value="1"/>
</dbReference>
<dbReference type="Pfam" id="PF13855">
    <property type="entry name" value="LRR_8"/>
    <property type="match status" value="1"/>
</dbReference>
<dbReference type="OMA" id="SHECNTE"/>
<protein>
    <recommendedName>
        <fullName evidence="10">Microspherule protein N-terminal domain-containing protein</fullName>
    </recommendedName>
</protein>
<keyword evidence="3" id="KW-0134">Cell wall</keyword>
<dbReference type="Pfam" id="PF00560">
    <property type="entry name" value="LRR_1"/>
    <property type="match status" value="4"/>
</dbReference>
<evidence type="ECO:0000256" key="4">
    <source>
        <dbReference type="ARBA" id="ARBA00022614"/>
    </source>
</evidence>
<keyword evidence="12" id="KW-1185">Reference proteome</keyword>
<feature type="compositionally biased region" description="Basic and acidic residues" evidence="9">
    <location>
        <begin position="489"/>
        <end position="499"/>
    </location>
</feature>
<reference evidence="11" key="1">
    <citation type="submission" date="2018-11" db="EMBL/GenBank/DDBJ databases">
        <authorList>
            <person name="Grassa J C."/>
        </authorList>
    </citation>
    <scope>NUCLEOTIDE SEQUENCE [LARGE SCALE GENOMIC DNA]</scope>
</reference>
<feature type="region of interest" description="Disordered" evidence="9">
    <location>
        <begin position="657"/>
        <end position="684"/>
    </location>
</feature>
<evidence type="ECO:0000256" key="9">
    <source>
        <dbReference type="SAM" id="MobiDB-lite"/>
    </source>
</evidence>
<evidence type="ECO:0000256" key="8">
    <source>
        <dbReference type="ARBA" id="ARBA00038043"/>
    </source>
</evidence>
<evidence type="ECO:0000256" key="2">
    <source>
        <dbReference type="ARBA" id="ARBA00004370"/>
    </source>
</evidence>
<feature type="domain" description="Microspherule protein N-terminal" evidence="10">
    <location>
        <begin position="10"/>
        <end position="71"/>
    </location>
</feature>
<dbReference type="InterPro" id="IPR003591">
    <property type="entry name" value="Leu-rich_rpt_typical-subtyp"/>
</dbReference>
<sequence length="1110" mass="121505">MAAFAPKLPWIAEDDLLLKNAVEAGASLEALAKGAVRFSRKFTVGELRDRWQSLLYDADVSAEASARMVEFELSNNHNSLSSKPSSTSSSSSRFGVSKGGASVGLGSSPAKRKSESIRRKYYERRKRLCSFNSYNLSYIDEPIANNELLDGNYGVGDHVENYFGFEDKGLNLVGGHVSVGDVDSLLDIHPGRGLVEHGKEQNGDHQLLRSGDGLVDFGNCSNVHGEVGTSHTMPDMPLWKTIEDVSAPEMPMDVEEDGVKISSPGYDVAPSPMTLGESLPDTEMNRSIPISGDDFADLSDSLLNLTNENEPVIVVVDGENMNFPKDVNGNNGSSVCQSETLDGKTLYDVSGAGKNDNASVSQFGGGNQHNVSHSEINIPSVPNPCSPEIFREMECTLNTEDPEVPDNDDVILSRFTEYRNPPTSCLNKKNGRQENIILKKEEKVADPFIASKLTGQRIVQKSSPSFSVVSCDVKEESFDGNHLASVSKKTKEIHVDPSQHRSVHPTPKYSANQVLKQEALPAPVTIKGKQALVSTELGPVSLKPEAISSALDHDESEEEPDDGDDDIPSFSDIENMILEMDLCPDDEDPYISKEVLRYQHEDAKRKIMRLEQCARASMQRAIASKGALAIFYGRHSKQYIKKPEVILGRATEDNEVDIDLGREGPANKISRRQSSKSKNNSGNNNKTQMGSCIFFVVCNLILVITITRLSLRGESKTDWGDITVLKQLKNELDPNSVSPGSCVNSWDFTFDPCDNLFSERFTCGFRCDFTDESGTSRLTELSLDQAGYSGSLTSISFNLPYLQILDLSNNFFSGSIPNSLSNLTRLQRLGLSTNSFSGEIPSSIGESLSNLEELSLDNNQLQGKIPASINNLVSLKRLEIQSNKISGEFPDMGSLKNLIFLDASNNNISGKVPANLPPSLVEISLRNNSLEGSIPGEIKKLRFLQVMDLSHNRLSGSVPSILFNHPSLQQLTLSFNQFSSVQSPESYGDLIALDLNDNQIQGFLPSFFAIMPKLSALSLENNKFSGMIPTQYAIKTVLPETGVSPFERLLLGRNYLFGPIPGPLMGLKPGSANVELTGNCLFRCPDLFFFCQGDDQKSLMECKAFSPTIP</sequence>
<evidence type="ECO:0000256" key="1">
    <source>
        <dbReference type="ARBA" id="ARBA00004191"/>
    </source>
</evidence>
<dbReference type="EMBL" id="UZAU01000401">
    <property type="status" value="NOT_ANNOTATED_CDS"/>
    <property type="molecule type" value="Genomic_DNA"/>
</dbReference>
<keyword evidence="6" id="KW-0677">Repeat</keyword>
<evidence type="ECO:0000313" key="12">
    <source>
        <dbReference type="Proteomes" id="UP000596661"/>
    </source>
</evidence>
<dbReference type="Proteomes" id="UP000596661">
    <property type="component" value="Chromosome 4"/>
</dbReference>
<feature type="region of interest" description="Disordered" evidence="9">
    <location>
        <begin position="550"/>
        <end position="570"/>
    </location>
</feature>
<keyword evidence="4" id="KW-0433">Leucine-rich repeat</keyword>
<evidence type="ECO:0000256" key="6">
    <source>
        <dbReference type="ARBA" id="ARBA00022737"/>
    </source>
</evidence>
<dbReference type="InterPro" id="IPR001611">
    <property type="entry name" value="Leu-rich_rpt"/>
</dbReference>
<dbReference type="FunFam" id="3.80.10.10:FF:000400">
    <property type="entry name" value="Nuclear pore complex protein NUP107"/>
    <property type="match status" value="1"/>
</dbReference>
<evidence type="ECO:0000256" key="5">
    <source>
        <dbReference type="ARBA" id="ARBA00022729"/>
    </source>
</evidence>
<dbReference type="Gene3D" id="3.80.10.10">
    <property type="entry name" value="Ribonuclease Inhibitor"/>
    <property type="match status" value="3"/>
</dbReference>
<proteinExistence type="inferred from homology"/>
<dbReference type="InterPro" id="IPR053213">
    <property type="entry name" value="RLP29"/>
</dbReference>
<feature type="region of interest" description="Disordered" evidence="9">
    <location>
        <begin position="482"/>
        <end position="507"/>
    </location>
</feature>
<evidence type="ECO:0000259" key="10">
    <source>
        <dbReference type="Pfam" id="PF13325"/>
    </source>
</evidence>
<evidence type="ECO:0000256" key="3">
    <source>
        <dbReference type="ARBA" id="ARBA00022512"/>
    </source>
</evidence>
<dbReference type="AlphaFoldDB" id="A0A803PFJ5"/>
<dbReference type="PANTHER" id="PTHR48009:SF7">
    <property type="entry name" value="LEUCINE-RICH REPEAT (LRR) FAMILY PROTEIN"/>
    <property type="match status" value="1"/>
</dbReference>
<name>A0A803PFJ5_CANSA</name>
<dbReference type="EnsemblPlants" id="evm.model.04.2075">
    <property type="protein sequence ID" value="cds.evm.model.04.2075"/>
    <property type="gene ID" value="evm.TU.04.2075"/>
</dbReference>
<evidence type="ECO:0000256" key="7">
    <source>
        <dbReference type="ARBA" id="ARBA00023136"/>
    </source>
</evidence>
<dbReference type="Pfam" id="PF13325">
    <property type="entry name" value="MCRS_N"/>
    <property type="match status" value="1"/>
</dbReference>
<reference evidence="11" key="2">
    <citation type="submission" date="2021-03" db="UniProtKB">
        <authorList>
            <consortium name="EnsemblPlants"/>
        </authorList>
    </citation>
    <scope>IDENTIFICATION</scope>
</reference>
<accession>A0A803PFJ5</accession>
<feature type="compositionally biased region" description="Low complexity" evidence="9">
    <location>
        <begin position="76"/>
        <end position="96"/>
    </location>
</feature>
<comment type="similarity">
    <text evidence="8">Belongs to the polygalacturonase-inhibiting protein family.</text>
</comment>
<keyword evidence="7" id="KW-0472">Membrane</keyword>
<dbReference type="Gramene" id="evm.model.04.2075">
    <property type="protein sequence ID" value="cds.evm.model.04.2075"/>
    <property type="gene ID" value="evm.TU.04.2075"/>
</dbReference>
<comment type="subcellular location">
    <subcellularLocation>
        <location evidence="2">Membrane</location>
    </subcellularLocation>
    <subcellularLocation>
        <location evidence="1">Secreted</location>
        <location evidence="1">Cell wall</location>
    </subcellularLocation>
</comment>